<evidence type="ECO:0000313" key="1">
    <source>
        <dbReference type="EMBL" id="KAF0903795.1"/>
    </source>
</evidence>
<dbReference type="Proteomes" id="UP000479710">
    <property type="component" value="Unassembled WGS sequence"/>
</dbReference>
<proteinExistence type="predicted"/>
<name>A0A6G1CT32_9ORYZ</name>
<accession>A0A6G1CT32</accession>
<keyword evidence="2" id="KW-1185">Reference proteome</keyword>
<protein>
    <submittedName>
        <fullName evidence="1">Uncharacterized protein</fullName>
    </submittedName>
</protein>
<comment type="caution">
    <text evidence="1">The sequence shown here is derived from an EMBL/GenBank/DDBJ whole genome shotgun (WGS) entry which is preliminary data.</text>
</comment>
<gene>
    <name evidence="1" type="ORF">E2562_029900</name>
</gene>
<organism evidence="1 2">
    <name type="scientific">Oryza meyeriana var. granulata</name>
    <dbReference type="NCBI Taxonomy" id="110450"/>
    <lineage>
        <taxon>Eukaryota</taxon>
        <taxon>Viridiplantae</taxon>
        <taxon>Streptophyta</taxon>
        <taxon>Embryophyta</taxon>
        <taxon>Tracheophyta</taxon>
        <taxon>Spermatophyta</taxon>
        <taxon>Magnoliopsida</taxon>
        <taxon>Liliopsida</taxon>
        <taxon>Poales</taxon>
        <taxon>Poaceae</taxon>
        <taxon>BOP clade</taxon>
        <taxon>Oryzoideae</taxon>
        <taxon>Oryzeae</taxon>
        <taxon>Oryzinae</taxon>
        <taxon>Oryza</taxon>
        <taxon>Oryza meyeriana</taxon>
    </lineage>
</organism>
<reference evidence="1 2" key="1">
    <citation type="submission" date="2019-11" db="EMBL/GenBank/DDBJ databases">
        <title>Whole genome sequence of Oryza granulata.</title>
        <authorList>
            <person name="Li W."/>
        </authorList>
    </citation>
    <scope>NUCLEOTIDE SEQUENCE [LARGE SCALE GENOMIC DNA]</scope>
    <source>
        <strain evidence="2">cv. Menghai</strain>
        <tissue evidence="1">Leaf</tissue>
    </source>
</reference>
<sequence length="107" mass="10755">MLHLQFTARRLWPAPTTATAATGYHSSAAVAYTQGGGGASMLLDSLDWTSDAYARNAAAVGGLLSDLRARVSQWGAAPPGFLQVLAGGGAEGEAEQVVGEAATAGAH</sequence>
<dbReference type="EMBL" id="SPHZ02000008">
    <property type="protein sequence ID" value="KAF0903795.1"/>
    <property type="molecule type" value="Genomic_DNA"/>
</dbReference>
<dbReference type="AlphaFoldDB" id="A0A6G1CT32"/>
<dbReference type="OrthoDB" id="1721472at2759"/>
<evidence type="ECO:0000313" key="2">
    <source>
        <dbReference type="Proteomes" id="UP000479710"/>
    </source>
</evidence>